<evidence type="ECO:0000259" key="5">
    <source>
        <dbReference type="Pfam" id="PF01553"/>
    </source>
</evidence>
<dbReference type="PANTHER" id="PTHR10434">
    <property type="entry name" value="1-ACYL-SN-GLYCEROL-3-PHOSPHATE ACYLTRANSFERASE"/>
    <property type="match status" value="1"/>
</dbReference>
<dbReference type="RefSeq" id="WP_304995267.1">
    <property type="nucleotide sequence ID" value="NZ_CP101717.1"/>
</dbReference>
<reference evidence="6" key="1">
    <citation type="submission" date="2022-07" db="EMBL/GenBank/DDBJ databases">
        <title>Complete genome sequence of Salinispirillum sp. LH10-3-1 capable of multiple carbohydrate inversion isolated from a soda lake.</title>
        <authorList>
            <person name="Liu J."/>
            <person name="Zhai Y."/>
            <person name="Zhang H."/>
            <person name="Yang H."/>
            <person name="Qu J."/>
            <person name="Li J."/>
        </authorList>
    </citation>
    <scope>NUCLEOTIDE SEQUENCE</scope>
    <source>
        <strain evidence="6">LH 10-3-1</strain>
    </source>
</reference>
<proteinExistence type="predicted"/>
<keyword evidence="2" id="KW-0808">Transferase</keyword>
<evidence type="ECO:0000313" key="6">
    <source>
        <dbReference type="EMBL" id="WLD57984.1"/>
    </source>
</evidence>
<feature type="region of interest" description="Disordered" evidence="4">
    <location>
        <begin position="240"/>
        <end position="261"/>
    </location>
</feature>
<dbReference type="Pfam" id="PF01553">
    <property type="entry name" value="Acyltransferase"/>
    <property type="match status" value="1"/>
</dbReference>
<dbReference type="AlphaFoldDB" id="A0AB38YF21"/>
<dbReference type="GO" id="GO:0006654">
    <property type="term" value="P:phosphatidic acid biosynthetic process"/>
    <property type="evidence" value="ECO:0007669"/>
    <property type="project" value="TreeGrafter"/>
</dbReference>
<dbReference type="EMBL" id="CP101717">
    <property type="protein sequence ID" value="WLD57984.1"/>
    <property type="molecule type" value="Genomic_DNA"/>
</dbReference>
<keyword evidence="3 6" id="KW-0012">Acyltransferase</keyword>
<gene>
    <name evidence="6" type="ORF">NFC81_14905</name>
</gene>
<evidence type="ECO:0000256" key="1">
    <source>
        <dbReference type="ARBA" id="ARBA00005189"/>
    </source>
</evidence>
<feature type="domain" description="Phospholipid/glycerol acyltransferase" evidence="5">
    <location>
        <begin position="54"/>
        <end position="189"/>
    </location>
</feature>
<accession>A0AB38YF21</accession>
<name>A0AB38YF21_9GAMM</name>
<dbReference type="SUPFAM" id="SSF69593">
    <property type="entry name" value="Glycerol-3-phosphate (1)-acyltransferase"/>
    <property type="match status" value="1"/>
</dbReference>
<comment type="pathway">
    <text evidence="1">Lipid metabolism.</text>
</comment>
<dbReference type="GO" id="GO:0003841">
    <property type="term" value="F:1-acylglycerol-3-phosphate O-acyltransferase activity"/>
    <property type="evidence" value="ECO:0007669"/>
    <property type="project" value="TreeGrafter"/>
</dbReference>
<organism evidence="6">
    <name type="scientific">Salinispirillum sp. LH 10-3-1</name>
    <dbReference type="NCBI Taxonomy" id="2952525"/>
    <lineage>
        <taxon>Bacteria</taxon>
        <taxon>Pseudomonadati</taxon>
        <taxon>Pseudomonadota</taxon>
        <taxon>Gammaproteobacteria</taxon>
        <taxon>Oceanospirillales</taxon>
        <taxon>Saccharospirillaceae</taxon>
        <taxon>Salinispirillum</taxon>
    </lineage>
</organism>
<protein>
    <submittedName>
        <fullName evidence="6">1-acyl-sn-glycerol-3-phosphate acyltransferase</fullName>
    </submittedName>
</protein>
<evidence type="ECO:0000256" key="2">
    <source>
        <dbReference type="ARBA" id="ARBA00022679"/>
    </source>
</evidence>
<evidence type="ECO:0000256" key="3">
    <source>
        <dbReference type="ARBA" id="ARBA00023315"/>
    </source>
</evidence>
<dbReference type="PANTHER" id="PTHR10434:SF11">
    <property type="entry name" value="1-ACYL-SN-GLYCEROL-3-PHOSPHATE ACYLTRANSFERASE"/>
    <property type="match status" value="1"/>
</dbReference>
<sequence length="261" mass="29196">MTPFLSHWPRPLKAVVFRLAGIHQGNQLLAKAAARAKNGEHFIGSLLAGQRIEVTVSGREHLESVQHSGYLVAGNHPHGLLDALALATLAEQQNKHFDMLARHFLTIFEDLRPHLLPLKINRDRSAQNGRLQLDNAINSLHQGNVVVITPAAHLSLPAEHGAPAFDAPWRSGVVRIARAAAVPIVPVTVQMKIPTWTYRAHRIHPIVRSIVQVWSVLLRRREQIHLMVHPPVRPEDLAEWDDQQATERLQNTVSEPLRRSG</sequence>
<dbReference type="InterPro" id="IPR002123">
    <property type="entry name" value="Plipid/glycerol_acylTrfase"/>
</dbReference>
<evidence type="ECO:0000256" key="4">
    <source>
        <dbReference type="SAM" id="MobiDB-lite"/>
    </source>
</evidence>